<dbReference type="Proteomes" id="UP000033867">
    <property type="component" value="Unassembled WGS sequence"/>
</dbReference>
<dbReference type="InterPro" id="IPR023451">
    <property type="entry name" value="Thymidate_synth/dCMP_Mease_dom"/>
</dbReference>
<evidence type="ECO:0000259" key="5">
    <source>
        <dbReference type="Pfam" id="PF00303"/>
    </source>
</evidence>
<dbReference type="UniPathway" id="UPA00575"/>
<evidence type="ECO:0000256" key="4">
    <source>
        <dbReference type="HAMAP-Rule" id="MF_00008"/>
    </source>
</evidence>
<dbReference type="Pfam" id="PF00303">
    <property type="entry name" value="Thymidylat_synt"/>
    <property type="match status" value="1"/>
</dbReference>
<evidence type="ECO:0000313" key="6">
    <source>
        <dbReference type="EMBL" id="KKS72817.1"/>
    </source>
</evidence>
<feature type="binding site" description="in other chain" evidence="4">
    <location>
        <begin position="194"/>
        <end position="197"/>
    </location>
    <ligand>
        <name>dUMP</name>
        <dbReference type="ChEBI" id="CHEBI:246422"/>
        <note>ligand shared between dimeric partners</note>
    </ligand>
</feature>
<comment type="catalytic activity">
    <reaction evidence="4">
        <text>dUMP + (6R)-5,10-methylene-5,6,7,8-tetrahydrofolate = 7,8-dihydrofolate + dTMP</text>
        <dbReference type="Rhea" id="RHEA:12104"/>
        <dbReference type="ChEBI" id="CHEBI:15636"/>
        <dbReference type="ChEBI" id="CHEBI:57451"/>
        <dbReference type="ChEBI" id="CHEBI:63528"/>
        <dbReference type="ChEBI" id="CHEBI:246422"/>
        <dbReference type="EC" id="2.1.1.45"/>
    </reaction>
</comment>
<feature type="binding site" evidence="4">
    <location>
        <begin position="154"/>
        <end position="155"/>
    </location>
    <ligand>
        <name>dUMP</name>
        <dbReference type="ChEBI" id="CHEBI:246422"/>
        <note>ligand shared between dimeric partners</note>
    </ligand>
</feature>
<gene>
    <name evidence="4" type="primary">thyA</name>
    <name evidence="6" type="ORF">UV42_C0004G0029</name>
</gene>
<dbReference type="InterPro" id="IPR045097">
    <property type="entry name" value="Thymidate_synth/dCMP_Mease"/>
</dbReference>
<dbReference type="Gene3D" id="3.30.572.10">
    <property type="entry name" value="Thymidylate synthase/dCMP hydroxymethylase domain"/>
    <property type="match status" value="1"/>
</dbReference>
<proteinExistence type="inferred from homology"/>
<dbReference type="InterPro" id="IPR036926">
    <property type="entry name" value="Thymidate_synth/dCMP_Mease_sf"/>
</dbReference>
<dbReference type="SUPFAM" id="SSF55831">
    <property type="entry name" value="Thymidylate synthase/dCMP hydroxymethylase"/>
    <property type="match status" value="1"/>
</dbReference>
<dbReference type="EMBL" id="LCEK01000004">
    <property type="protein sequence ID" value="KKS72817.1"/>
    <property type="molecule type" value="Genomic_DNA"/>
</dbReference>
<comment type="similarity">
    <text evidence="4">Belongs to the thymidylate synthase family. Bacterial-type ThyA subfamily.</text>
</comment>
<dbReference type="HAMAP" id="MF_00008">
    <property type="entry name" value="Thymidy_synth_bact"/>
    <property type="match status" value="1"/>
</dbReference>
<protein>
    <recommendedName>
        <fullName evidence="1 4">Thymidylate synthase</fullName>
        <shortName evidence="4">TS</shortName>
        <shortName evidence="4">TSase</shortName>
        <ecNumber evidence="1 4">2.1.1.45</ecNumber>
    </recommendedName>
</protein>
<comment type="subunit">
    <text evidence="4">Homodimer.</text>
</comment>
<dbReference type="PRINTS" id="PR00108">
    <property type="entry name" value="THYMDSNTHASE"/>
</dbReference>
<name>A0A0G1BHK2_9BACT</name>
<reference evidence="6 7" key="1">
    <citation type="journal article" date="2015" name="Nature">
        <title>rRNA introns, odd ribosomes, and small enigmatic genomes across a large radiation of phyla.</title>
        <authorList>
            <person name="Brown C.T."/>
            <person name="Hug L.A."/>
            <person name="Thomas B.C."/>
            <person name="Sharon I."/>
            <person name="Castelle C.J."/>
            <person name="Singh A."/>
            <person name="Wilkins M.J."/>
            <person name="Williams K.H."/>
            <person name="Banfield J.F."/>
        </authorList>
    </citation>
    <scope>NUCLEOTIDE SEQUENCE [LARGE SCALE GENOMIC DNA]</scope>
</reference>
<dbReference type="CDD" id="cd00351">
    <property type="entry name" value="TS_Pyrimidine_HMase"/>
    <property type="match status" value="1"/>
</dbReference>
<feature type="domain" description="Thymidylate synthase/dCMP hydroxymethylase" evidence="5">
    <location>
        <begin position="5"/>
        <end position="293"/>
    </location>
</feature>
<evidence type="ECO:0000256" key="1">
    <source>
        <dbReference type="ARBA" id="ARBA00011947"/>
    </source>
</evidence>
<comment type="subcellular location">
    <subcellularLocation>
        <location evidence="4">Cytoplasm</location>
    </subcellularLocation>
</comment>
<dbReference type="GO" id="GO:0032259">
    <property type="term" value="P:methylation"/>
    <property type="evidence" value="ECO:0007669"/>
    <property type="project" value="UniProtKB-KW"/>
</dbReference>
<dbReference type="PANTHER" id="PTHR11548">
    <property type="entry name" value="THYMIDYLATE SYNTHASE 1"/>
    <property type="match status" value="1"/>
</dbReference>
<dbReference type="GO" id="GO:0004799">
    <property type="term" value="F:thymidylate synthase activity"/>
    <property type="evidence" value="ECO:0007669"/>
    <property type="project" value="UniProtKB-UniRule"/>
</dbReference>
<feature type="binding site" description="in other chain" evidence="4">
    <location>
        <begin position="235"/>
        <end position="237"/>
    </location>
    <ligand>
        <name>dUMP</name>
        <dbReference type="ChEBI" id="CHEBI:246422"/>
        <note>ligand shared between dimeric partners</note>
    </ligand>
</feature>
<feature type="binding site" description="in other chain" evidence="4">
    <location>
        <position position="205"/>
    </location>
    <ligand>
        <name>dUMP</name>
        <dbReference type="ChEBI" id="CHEBI:246422"/>
        <note>ligand shared between dimeric partners</note>
    </ligand>
</feature>
<feature type="binding site" evidence="4">
    <location>
        <position position="292"/>
    </location>
    <ligand>
        <name>(6R)-5,10-methylene-5,6,7,8-tetrahydrofolate</name>
        <dbReference type="ChEBI" id="CHEBI:15636"/>
    </ligand>
</feature>
<dbReference type="PATRIC" id="fig|1619052.3.peg.105"/>
<comment type="function">
    <text evidence="4">Catalyzes the reductive methylation of 2'-deoxyuridine-5'-monophosphate (dUMP) to 2'-deoxythymidine-5'-monophosphate (dTMP) while utilizing 5,10-methylenetetrahydrofolate (mTHF) as the methyl donor and reductant in the reaction, yielding dihydrofolate (DHF) as a by-product. This enzymatic reaction provides an intracellular de novo source of dTMP, an essential precursor for DNA biosynthesis.</text>
</comment>
<comment type="pathway">
    <text evidence="4">Pyrimidine metabolism; dTTP biosynthesis.</text>
</comment>
<evidence type="ECO:0000313" key="7">
    <source>
        <dbReference type="Proteomes" id="UP000033867"/>
    </source>
</evidence>
<keyword evidence="4" id="KW-0545">Nucleotide biosynthesis</keyword>
<dbReference type="EC" id="2.1.1.45" evidence="1 4"/>
<organism evidence="6 7">
    <name type="scientific">Candidatus Magasanikbacteria bacterium GW2011_GWE2_42_7</name>
    <dbReference type="NCBI Taxonomy" id="1619052"/>
    <lineage>
        <taxon>Bacteria</taxon>
        <taxon>Candidatus Magasanikiibacteriota</taxon>
    </lineage>
</organism>
<comment type="caution">
    <text evidence="4">Lacks conserved residue(s) required for the propagation of feature annotation.</text>
</comment>
<dbReference type="NCBIfam" id="TIGR03284">
    <property type="entry name" value="thym_sym"/>
    <property type="match status" value="1"/>
</dbReference>
<feature type="binding site" description="in other chain" evidence="4">
    <location>
        <position position="24"/>
    </location>
    <ligand>
        <name>dUMP</name>
        <dbReference type="ChEBI" id="CHEBI:246422"/>
        <note>ligand shared between dimeric partners</note>
    </ligand>
</feature>
<dbReference type="AlphaFoldDB" id="A0A0G1BHK2"/>
<evidence type="ECO:0000256" key="3">
    <source>
        <dbReference type="ARBA" id="ARBA00022679"/>
    </source>
</evidence>
<dbReference type="InterPro" id="IPR000398">
    <property type="entry name" value="Thymidylate_synthase"/>
</dbReference>
<dbReference type="PANTHER" id="PTHR11548:SF1">
    <property type="entry name" value="THYMIDYLATE SYNTHASE 1"/>
    <property type="match status" value="1"/>
</dbReference>
<sequence length="293" mass="33798">MHVMKHYLDIVQHILDNGVKKEDRTGTGTIAVAGAMFSHDMAKGFPLLTTKKMPFQMIATELEFFIKGITDKEWLKERNCHIWDEWCNPKKVAYGHDEDTKKKMADERDLGAVYGFQWRHYNAPYDNWNSDYTNQGVDQLKNLVEMIKKDPSSRRLIVNAWNPQQLDTMALPPCHWAFQVTILDGKLNLMWNQRSVDVMLGLPFNIASYALLLHLLAKETGYKEGTLIGFLGDVHIYSNHIEGAKEQLTRDPNTYTLCSIETEHFTSIFDWSAGDTKKKNYESFDRISFPIAV</sequence>
<keyword evidence="4" id="KW-0963">Cytoplasm</keyword>
<dbReference type="GO" id="GO:0006231">
    <property type="term" value="P:dTMP biosynthetic process"/>
    <property type="evidence" value="ECO:0007669"/>
    <property type="project" value="UniProtKB-UniRule"/>
</dbReference>
<accession>A0A0G1BHK2</accession>
<dbReference type="GO" id="GO:0006235">
    <property type="term" value="P:dTTP biosynthetic process"/>
    <property type="evidence" value="ECO:0007669"/>
    <property type="project" value="UniProtKB-UniRule"/>
</dbReference>
<feature type="active site" description="Nucleophile" evidence="4">
    <location>
        <position position="174"/>
    </location>
</feature>
<comment type="caution">
    <text evidence="6">The sequence shown here is derived from an EMBL/GenBank/DDBJ whole genome shotgun (WGS) entry which is preliminary data.</text>
</comment>
<dbReference type="GO" id="GO:0005829">
    <property type="term" value="C:cytosol"/>
    <property type="evidence" value="ECO:0007669"/>
    <property type="project" value="TreeGrafter"/>
</dbReference>
<feature type="binding site" evidence="4">
    <location>
        <position position="197"/>
    </location>
    <ligand>
        <name>(6R)-5,10-methylene-5,6,7,8-tetrahydrofolate</name>
        <dbReference type="ChEBI" id="CHEBI:15636"/>
    </ligand>
</feature>
<keyword evidence="3 4" id="KW-0808">Transferase</keyword>
<keyword evidence="2 4" id="KW-0489">Methyltransferase</keyword>
<evidence type="ECO:0000256" key="2">
    <source>
        <dbReference type="ARBA" id="ARBA00022603"/>
    </source>
</evidence>